<feature type="compositionally biased region" description="Pro residues" evidence="1">
    <location>
        <begin position="32"/>
        <end position="42"/>
    </location>
</feature>
<feature type="non-terminal residue" evidence="2">
    <location>
        <position position="1"/>
    </location>
</feature>
<accession>A0A922SM22</accession>
<proteinExistence type="predicted"/>
<gene>
    <name evidence="2" type="ORF">HF086_010515</name>
</gene>
<feature type="region of interest" description="Disordered" evidence="1">
    <location>
        <begin position="15"/>
        <end position="43"/>
    </location>
</feature>
<organism evidence="2 3">
    <name type="scientific">Spodoptera exigua</name>
    <name type="common">Beet armyworm</name>
    <name type="synonym">Noctua fulgens</name>
    <dbReference type="NCBI Taxonomy" id="7107"/>
    <lineage>
        <taxon>Eukaryota</taxon>
        <taxon>Metazoa</taxon>
        <taxon>Ecdysozoa</taxon>
        <taxon>Arthropoda</taxon>
        <taxon>Hexapoda</taxon>
        <taxon>Insecta</taxon>
        <taxon>Pterygota</taxon>
        <taxon>Neoptera</taxon>
        <taxon>Endopterygota</taxon>
        <taxon>Lepidoptera</taxon>
        <taxon>Glossata</taxon>
        <taxon>Ditrysia</taxon>
        <taxon>Noctuoidea</taxon>
        <taxon>Noctuidae</taxon>
        <taxon>Amphipyrinae</taxon>
        <taxon>Spodoptera</taxon>
    </lineage>
</organism>
<evidence type="ECO:0000313" key="3">
    <source>
        <dbReference type="Proteomes" id="UP000814243"/>
    </source>
</evidence>
<protein>
    <submittedName>
        <fullName evidence="2">Uncharacterized protein</fullName>
    </submittedName>
</protein>
<comment type="caution">
    <text evidence="2">The sequence shown here is derived from an EMBL/GenBank/DDBJ whole genome shotgun (WGS) entry which is preliminary data.</text>
</comment>
<evidence type="ECO:0000256" key="1">
    <source>
        <dbReference type="SAM" id="MobiDB-lite"/>
    </source>
</evidence>
<feature type="region of interest" description="Disordered" evidence="1">
    <location>
        <begin position="117"/>
        <end position="142"/>
    </location>
</feature>
<dbReference type="AlphaFoldDB" id="A0A922SM22"/>
<feature type="compositionally biased region" description="Pro residues" evidence="1">
    <location>
        <begin position="119"/>
        <end position="142"/>
    </location>
</feature>
<sequence>MTCVCVCVSDRVGPGDEALAQPGRRHGGQRAPAPPAAGPAAPPARLWSCADIKKSYVDVLNPGGAGPAAAPAPAPGLLGPSVPLQPPPNYFVPAPLPQPNTDLRGLEVERPEAIEVMIPPSPTPSYSETPPPSPIPDVDPEE</sequence>
<reference evidence="2" key="1">
    <citation type="journal article" date="2021" name="G3 (Bethesda)">
        <title>Genome and transcriptome analysis of the beet armyworm Spodoptera exigua reveals targets for pest control. .</title>
        <authorList>
            <person name="Simon S."/>
            <person name="Breeschoten T."/>
            <person name="Jansen H.J."/>
            <person name="Dirks R.P."/>
            <person name="Schranz M.E."/>
            <person name="Ros V.I.D."/>
        </authorList>
    </citation>
    <scope>NUCLEOTIDE SEQUENCE</scope>
    <source>
        <strain evidence="2">TB_SE_WUR_2020</strain>
    </source>
</reference>
<dbReference type="Proteomes" id="UP000814243">
    <property type="component" value="Unassembled WGS sequence"/>
</dbReference>
<evidence type="ECO:0000313" key="2">
    <source>
        <dbReference type="EMBL" id="KAH9642003.1"/>
    </source>
</evidence>
<name>A0A922SM22_SPOEX</name>
<dbReference type="EMBL" id="JACEFF010000207">
    <property type="protein sequence ID" value="KAH9642003.1"/>
    <property type="molecule type" value="Genomic_DNA"/>
</dbReference>